<comment type="caution">
    <text evidence="7">The sequence shown here is derived from an EMBL/GenBank/DDBJ whole genome shotgun (WGS) entry which is preliminary data.</text>
</comment>
<reference evidence="7" key="1">
    <citation type="submission" date="2023-06" db="EMBL/GenBank/DDBJ databases">
        <title>Genome-scale phylogeny and comparative genomics of the fungal order Sordariales.</title>
        <authorList>
            <consortium name="Lawrence Berkeley National Laboratory"/>
            <person name="Hensen N."/>
            <person name="Bonometti L."/>
            <person name="Westerberg I."/>
            <person name="Brannstrom I.O."/>
            <person name="Guillou S."/>
            <person name="Cros-Aarteil S."/>
            <person name="Calhoun S."/>
            <person name="Haridas S."/>
            <person name="Kuo A."/>
            <person name="Mondo S."/>
            <person name="Pangilinan J."/>
            <person name="Riley R."/>
            <person name="LaButti K."/>
            <person name="Andreopoulos B."/>
            <person name="Lipzen A."/>
            <person name="Chen C."/>
            <person name="Yanf M."/>
            <person name="Daum C."/>
            <person name="Ng V."/>
            <person name="Clum A."/>
            <person name="Steindorff A."/>
            <person name="Ohm R."/>
            <person name="Martin F."/>
            <person name="Silar P."/>
            <person name="Natvig D."/>
            <person name="Lalanne C."/>
            <person name="Gautier V."/>
            <person name="Ament-velasquez S.L."/>
            <person name="Kruys A."/>
            <person name="Hutchinson M.I."/>
            <person name="Powell A.J."/>
            <person name="Barry K."/>
            <person name="Miller A.N."/>
            <person name="Grigoriev I.V."/>
            <person name="Debuchy R."/>
            <person name="Gladieux P."/>
            <person name="Thoren M.H."/>
            <person name="Johannesson H."/>
        </authorList>
    </citation>
    <scope>NUCLEOTIDE SEQUENCE</scope>
    <source>
        <strain evidence="7">SMH3391-2</strain>
    </source>
</reference>
<dbReference type="InterPro" id="IPR050346">
    <property type="entry name" value="FMO-like"/>
</dbReference>
<dbReference type="GO" id="GO:0004499">
    <property type="term" value="F:N,N-dimethylaniline monooxygenase activity"/>
    <property type="evidence" value="ECO:0007669"/>
    <property type="project" value="InterPro"/>
</dbReference>
<dbReference type="InterPro" id="IPR006076">
    <property type="entry name" value="FAD-dep_OxRdtase"/>
</dbReference>
<evidence type="ECO:0000256" key="5">
    <source>
        <dbReference type="SAM" id="MobiDB-lite"/>
    </source>
</evidence>
<dbReference type="SUPFAM" id="SSF51905">
    <property type="entry name" value="FAD/NAD(P)-binding domain"/>
    <property type="match status" value="2"/>
</dbReference>
<gene>
    <name evidence="7" type="ORF">B0T17DRAFT_614007</name>
</gene>
<feature type="compositionally biased region" description="Basic and acidic residues" evidence="5">
    <location>
        <begin position="119"/>
        <end position="131"/>
    </location>
</feature>
<evidence type="ECO:0000256" key="3">
    <source>
        <dbReference type="ARBA" id="ARBA00022827"/>
    </source>
</evidence>
<feature type="region of interest" description="Disordered" evidence="5">
    <location>
        <begin position="92"/>
        <end position="139"/>
    </location>
</feature>
<evidence type="ECO:0000313" key="7">
    <source>
        <dbReference type="EMBL" id="KAK0637411.1"/>
    </source>
</evidence>
<evidence type="ECO:0000313" key="8">
    <source>
        <dbReference type="Proteomes" id="UP001174934"/>
    </source>
</evidence>
<sequence length="576" mass="62942">MAHLNSPPSPPLASLATAEARFGRAKTVAVIGAGISGVCTTAHLLKQGLSVTVFERSTIPGGVWHYDDRASEDPPYPNQVPSLGDYRVSKRGEHAVAAGPTPPATPERRTVNGTGGTIKEGEEKEVEKDPEVSFSPPGPCYAGLKTNVPTTLMRSTLGSWPEGTGEFTSQQHVELYVQTLAKNHGVQDVTLFQTRVDEVRKTADNSKWEVRSVTLIKTPTPHLVERISLFDLVVVASGHYNNPRIPEIPGLKQWKAAFPSRVIHSKQYRNPEHYRGQNLLVIGAGVSSVDICRELDGVAAKAYQSVRGGSFDLPASMLPPSAERVAEVAEFVLQDSNQDNISSSSSSREETPRPIPGTAILKDGRVLHDIHQVVLGTGYITSYPFLSQLHNDTAHASEVNGSATTPSTLVSSDGEMAHNLHKDIFWMADPTLAFIGVPYYVATFSLFDFQAQALARVFAGAAKLPALEEMRREYQDRVNEKGLGRGLHSLYGPNKEIEYVQDLVDWVNEGVADEQDKMLPHDEEWVRKYEEVKANRVAVFGESTFGQTKKKEVEVEASQGVVSEEVKKGLEEGIKG</sequence>
<dbReference type="EMBL" id="JAULSR010000001">
    <property type="protein sequence ID" value="KAK0637411.1"/>
    <property type="molecule type" value="Genomic_DNA"/>
</dbReference>
<dbReference type="InterPro" id="IPR036188">
    <property type="entry name" value="FAD/NAD-bd_sf"/>
</dbReference>
<comment type="similarity">
    <text evidence="1">Belongs to the FMO family.</text>
</comment>
<dbReference type="Pfam" id="PF01266">
    <property type="entry name" value="DAO"/>
    <property type="match status" value="1"/>
</dbReference>
<proteinExistence type="inferred from homology"/>
<keyword evidence="8" id="KW-1185">Reference proteome</keyword>
<keyword evidence="3" id="KW-0274">FAD</keyword>
<evidence type="ECO:0000256" key="4">
    <source>
        <dbReference type="ARBA" id="ARBA00023002"/>
    </source>
</evidence>
<organism evidence="7 8">
    <name type="scientific">Bombardia bombarda</name>
    <dbReference type="NCBI Taxonomy" id="252184"/>
    <lineage>
        <taxon>Eukaryota</taxon>
        <taxon>Fungi</taxon>
        <taxon>Dikarya</taxon>
        <taxon>Ascomycota</taxon>
        <taxon>Pezizomycotina</taxon>
        <taxon>Sordariomycetes</taxon>
        <taxon>Sordariomycetidae</taxon>
        <taxon>Sordariales</taxon>
        <taxon>Lasiosphaeriaceae</taxon>
        <taxon>Bombardia</taxon>
    </lineage>
</organism>
<dbReference type="AlphaFoldDB" id="A0AA39XNR1"/>
<dbReference type="GO" id="GO:0050661">
    <property type="term" value="F:NADP binding"/>
    <property type="evidence" value="ECO:0007669"/>
    <property type="project" value="InterPro"/>
</dbReference>
<dbReference type="Pfam" id="PF00743">
    <property type="entry name" value="FMO-like"/>
    <property type="match status" value="2"/>
</dbReference>
<name>A0AA39XNR1_9PEZI</name>
<dbReference type="Gene3D" id="3.50.50.60">
    <property type="entry name" value="FAD/NAD(P)-binding domain"/>
    <property type="match status" value="2"/>
</dbReference>
<feature type="region of interest" description="Disordered" evidence="5">
    <location>
        <begin position="337"/>
        <end position="358"/>
    </location>
</feature>
<dbReference type="Proteomes" id="UP001174934">
    <property type="component" value="Unassembled WGS sequence"/>
</dbReference>
<evidence type="ECO:0000259" key="6">
    <source>
        <dbReference type="Pfam" id="PF01266"/>
    </source>
</evidence>
<accession>A0AA39XNR1</accession>
<dbReference type="PANTHER" id="PTHR23023">
    <property type="entry name" value="DIMETHYLANILINE MONOOXYGENASE"/>
    <property type="match status" value="1"/>
</dbReference>
<dbReference type="InterPro" id="IPR020946">
    <property type="entry name" value="Flavin_mOase-like"/>
</dbReference>
<evidence type="ECO:0000256" key="1">
    <source>
        <dbReference type="ARBA" id="ARBA00009183"/>
    </source>
</evidence>
<keyword evidence="2" id="KW-0285">Flavoprotein</keyword>
<evidence type="ECO:0000256" key="2">
    <source>
        <dbReference type="ARBA" id="ARBA00022630"/>
    </source>
</evidence>
<keyword evidence="4" id="KW-0560">Oxidoreductase</keyword>
<protein>
    <recommendedName>
        <fullName evidence="6">FAD dependent oxidoreductase domain-containing protein</fullName>
    </recommendedName>
</protein>
<feature type="domain" description="FAD dependent oxidoreductase" evidence="6">
    <location>
        <begin position="28"/>
        <end position="62"/>
    </location>
</feature>
<dbReference type="GO" id="GO:0050660">
    <property type="term" value="F:flavin adenine dinucleotide binding"/>
    <property type="evidence" value="ECO:0007669"/>
    <property type="project" value="InterPro"/>
</dbReference>
<dbReference type="PRINTS" id="PR00419">
    <property type="entry name" value="ADXRDTASE"/>
</dbReference>